<reference evidence="1 2" key="1">
    <citation type="submission" date="2018-08" db="EMBL/GenBank/DDBJ databases">
        <title>A genome reference for cultivated species of the human gut microbiota.</title>
        <authorList>
            <person name="Zou Y."/>
            <person name="Xue W."/>
            <person name="Luo G."/>
        </authorList>
    </citation>
    <scope>NUCLEOTIDE SEQUENCE [LARGE SCALE GENOMIC DNA]</scope>
    <source>
        <strain evidence="1 2">AF18-16LB</strain>
    </source>
</reference>
<proteinExistence type="predicted"/>
<dbReference type="Pfam" id="PF05717">
    <property type="entry name" value="TnpB_IS66"/>
    <property type="match status" value="1"/>
</dbReference>
<dbReference type="RefSeq" id="WP_118004897.1">
    <property type="nucleotide sequence ID" value="NZ_QRXF01000041.1"/>
</dbReference>
<comment type="caution">
    <text evidence="1">The sequence shown here is derived from an EMBL/GenBank/DDBJ whole genome shotgun (WGS) entry which is preliminary data.</text>
</comment>
<evidence type="ECO:0008006" key="3">
    <source>
        <dbReference type="Google" id="ProtNLM"/>
    </source>
</evidence>
<gene>
    <name evidence="1" type="ORF">DWX06_15600</name>
</gene>
<accession>A0A412PZQ6</accession>
<protein>
    <recommendedName>
        <fullName evidence="3">Transposase</fullName>
    </recommendedName>
</protein>
<sequence>MLNDAVCFKNVYIVTGYTDLRFGIDSLAALIKSKLGKEPLVPDTLYLFCGRRTDSILSRLNLLHGRHLPPSY</sequence>
<evidence type="ECO:0000313" key="1">
    <source>
        <dbReference type="EMBL" id="RGT77367.1"/>
    </source>
</evidence>
<dbReference type="AlphaFoldDB" id="A0A412PZQ6"/>
<name>A0A412PZQ6_9FIRM</name>
<evidence type="ECO:0000313" key="2">
    <source>
        <dbReference type="Proteomes" id="UP000284296"/>
    </source>
</evidence>
<dbReference type="InterPro" id="IPR008878">
    <property type="entry name" value="Transposase_IS66_Orf2"/>
</dbReference>
<dbReference type="Proteomes" id="UP000284296">
    <property type="component" value="Unassembled WGS sequence"/>
</dbReference>
<dbReference type="EMBL" id="QRXG01000045">
    <property type="protein sequence ID" value="RGT77367.1"/>
    <property type="molecule type" value="Genomic_DNA"/>
</dbReference>
<organism evidence="1 2">
    <name type="scientific">Agathobacter rectalis</name>
    <dbReference type="NCBI Taxonomy" id="39491"/>
    <lineage>
        <taxon>Bacteria</taxon>
        <taxon>Bacillati</taxon>
        <taxon>Bacillota</taxon>
        <taxon>Clostridia</taxon>
        <taxon>Lachnospirales</taxon>
        <taxon>Lachnospiraceae</taxon>
        <taxon>Agathobacter</taxon>
    </lineage>
</organism>